<dbReference type="Proteomes" id="UP000030762">
    <property type="component" value="Unassembled WGS sequence"/>
</dbReference>
<dbReference type="GeneID" id="19942128"/>
<dbReference type="AlphaFoldDB" id="T0S869"/>
<dbReference type="EMBL" id="JH767134">
    <property type="protein sequence ID" value="EQC41433.1"/>
    <property type="molecule type" value="Genomic_DNA"/>
</dbReference>
<dbReference type="RefSeq" id="XP_008605147.1">
    <property type="nucleotide sequence ID" value="XM_008606925.1"/>
</dbReference>
<evidence type="ECO:0000256" key="1">
    <source>
        <dbReference type="SAM" id="Coils"/>
    </source>
</evidence>
<keyword evidence="3" id="KW-1185">Reference proteome</keyword>
<dbReference type="VEuPathDB" id="FungiDB:SDRG_01401"/>
<protein>
    <submittedName>
        <fullName evidence="2">Uncharacterized protein</fullName>
    </submittedName>
</protein>
<dbReference type="eggNOG" id="ENOG502S9BT">
    <property type="taxonomic scope" value="Eukaryota"/>
</dbReference>
<feature type="coiled-coil region" evidence="1">
    <location>
        <begin position="379"/>
        <end position="442"/>
    </location>
</feature>
<accession>T0S869</accession>
<dbReference type="InParanoid" id="T0S869"/>
<name>T0S869_SAPDV</name>
<sequence length="463" mass="51464">MHSIAATPTPLDVARIGDVDPFHLMRSDIRSLYDFRLSTLRAQIVDASNNASVDLELDKDAAQLKLILEEPSTVEKAGDTDTAFQSMLKFTMAKGDLCCKIADDLLRKKRAADLERGIEDEGLTIDAHASVIELCSSLLRGRPKHGPRKDEAPRSPAAPSAVHQLFAATSTAPTDNEASKGTSTRLDEANFTIQKLHREISELKIANAKLAAANSQLDDSYAHVLSELEAEKDAHQASINLHEPRIRKLEEAIQASAKALSELRLNVDLITNMYKKTCDEVVEFDRNRIVIQAERDAMAKKLHDEIKKLAVVNLEIVRKDKLTMYAMGARHEALQALKDTKRQLNEMTMIRDGCNQTIAHLGETVDKLNALLQETTSAARGQTDTLAAQERRLLELQAKIDEQATAHAAALQQAGARHDEEYAKLQAKLDKTNKELVESIQDNIISFSRNVLFYADRTLFLFL</sequence>
<feature type="coiled-coil region" evidence="1">
    <location>
        <begin position="186"/>
        <end position="213"/>
    </location>
</feature>
<evidence type="ECO:0000313" key="2">
    <source>
        <dbReference type="EMBL" id="EQC41433.1"/>
    </source>
</evidence>
<reference evidence="2 3" key="1">
    <citation type="submission" date="2012-04" db="EMBL/GenBank/DDBJ databases">
        <title>The Genome Sequence of Saprolegnia declina VS20.</title>
        <authorList>
            <consortium name="The Broad Institute Genome Sequencing Platform"/>
            <person name="Russ C."/>
            <person name="Nusbaum C."/>
            <person name="Tyler B."/>
            <person name="van West P."/>
            <person name="Dieguez-Uribeondo J."/>
            <person name="de Bruijn I."/>
            <person name="Tripathy S."/>
            <person name="Jiang R."/>
            <person name="Young S.K."/>
            <person name="Zeng Q."/>
            <person name="Gargeya S."/>
            <person name="Fitzgerald M."/>
            <person name="Haas B."/>
            <person name="Abouelleil A."/>
            <person name="Alvarado L."/>
            <person name="Arachchi H.M."/>
            <person name="Berlin A."/>
            <person name="Chapman S.B."/>
            <person name="Goldberg J."/>
            <person name="Griggs A."/>
            <person name="Gujja S."/>
            <person name="Hansen M."/>
            <person name="Howarth C."/>
            <person name="Imamovic A."/>
            <person name="Larimer J."/>
            <person name="McCowen C."/>
            <person name="Montmayeur A."/>
            <person name="Murphy C."/>
            <person name="Neiman D."/>
            <person name="Pearson M."/>
            <person name="Priest M."/>
            <person name="Roberts A."/>
            <person name="Saif S."/>
            <person name="Shea T."/>
            <person name="Sisk P."/>
            <person name="Sykes S."/>
            <person name="Wortman J."/>
            <person name="Nusbaum C."/>
            <person name="Birren B."/>
        </authorList>
    </citation>
    <scope>NUCLEOTIDE SEQUENCE [LARGE SCALE GENOMIC DNA]</scope>
    <source>
        <strain evidence="2 3">VS20</strain>
    </source>
</reference>
<dbReference type="OrthoDB" id="5516652at2759"/>
<organism evidence="2 3">
    <name type="scientific">Saprolegnia diclina (strain VS20)</name>
    <dbReference type="NCBI Taxonomy" id="1156394"/>
    <lineage>
        <taxon>Eukaryota</taxon>
        <taxon>Sar</taxon>
        <taxon>Stramenopiles</taxon>
        <taxon>Oomycota</taxon>
        <taxon>Saprolegniomycetes</taxon>
        <taxon>Saprolegniales</taxon>
        <taxon>Saprolegniaceae</taxon>
        <taxon>Saprolegnia</taxon>
    </lineage>
</organism>
<gene>
    <name evidence="2" type="ORF">SDRG_01401</name>
</gene>
<evidence type="ECO:0000313" key="3">
    <source>
        <dbReference type="Proteomes" id="UP000030762"/>
    </source>
</evidence>
<keyword evidence="1" id="KW-0175">Coiled coil</keyword>
<dbReference type="STRING" id="1156394.T0S869"/>
<proteinExistence type="predicted"/>
<dbReference type="OMA" id="ANRHERQ"/>